<feature type="transmembrane region" description="Helical" evidence="1">
    <location>
        <begin position="575"/>
        <end position="596"/>
    </location>
</feature>
<dbReference type="InterPro" id="IPR038765">
    <property type="entry name" value="Papain-like_cys_pep_sf"/>
</dbReference>
<dbReference type="RefSeq" id="WP_226384634.1">
    <property type="nucleotide sequence ID" value="NZ_JADCKA010000002.1"/>
</dbReference>
<dbReference type="PANTHER" id="PTHR42736">
    <property type="entry name" value="PROTEIN-GLUTAMINE GAMMA-GLUTAMYLTRANSFERASE"/>
    <property type="match status" value="1"/>
</dbReference>
<sequence>MGKLIYTDRKNKARVIVCEVVLALLTAVAVMSVITDLFNIKFNISNIASGEIAGGFACFVNSIADTLLINDGIVLKHLSGASENCELFLVLSTVVIAALVYGIIQSGKKWLIFVIPMLALLPMLCTSARQNVFGVLFLLVMTLVSFAYLKSKSSNLVPGIVQVTAIALILLVALGFPVISVFFEKADFASAVKGFTTRNVSNLYYGTAPLGNGELTGDKRNVQNDIALEVSMSNPQATYLRGYVGESYTSDRWSALPYATYKESRNLMFWLDNEDFNGLGQLGQADSLVNDTNTIDIQIEVKDANKKYAYLPYEYSGENESLLNWYDSYITNGNFGRMKSYEFKAYENATGSWTDTAGKLFTSSADEKISEYLKDESWFNEFVYENYTYLSTKEISLMQEYIGDRGDQREGHIEYSTAIKKVRDYLNQNFIYTQDPGLSQDAVMEDFFKNKKGYDTHFATAATFMFRYYGIPARYVEGYLVTPEDVKNAGEDGQMSISQQNVHAWVEIYIDGIGFVPIEVSPEYYDVMPQANLDTGFENSIVRSDFVPENSGGGASTNQVLQNNTSQEESSILQVIKIIVLILLIVLLLAILALLLRKLINSYRRFNFFKKGEPKKAVAAMFEYLETHGLSFDDRAVELGNKAAYSRQSISPEERDFMLFQVKSAKKADRKERLRWKRLK</sequence>
<organism evidence="3 4">
    <name type="scientific">Gallibacter intestinalis</name>
    <dbReference type="NCBI Taxonomy" id="2779356"/>
    <lineage>
        <taxon>Bacteria</taxon>
        <taxon>Bacillati</taxon>
        <taxon>Bacillota</taxon>
        <taxon>Clostridia</taxon>
        <taxon>Eubacteriales</taxon>
        <taxon>Eubacteriaceae</taxon>
        <taxon>Gallibacter</taxon>
    </lineage>
</organism>
<protein>
    <submittedName>
        <fullName evidence="3">Transglutaminase domain-containing protein</fullName>
    </submittedName>
</protein>
<comment type="caution">
    <text evidence="3">The sequence shown here is derived from an EMBL/GenBank/DDBJ whole genome shotgun (WGS) entry which is preliminary data.</text>
</comment>
<dbReference type="InterPro" id="IPR052901">
    <property type="entry name" value="Bact_TGase-like"/>
</dbReference>
<name>A0ABR9QVR7_9FIRM</name>
<accession>A0ABR9QVR7</accession>
<dbReference type="EMBL" id="JADCKA010000002">
    <property type="protein sequence ID" value="MBE5034963.1"/>
    <property type="molecule type" value="Genomic_DNA"/>
</dbReference>
<reference evidence="3 4" key="1">
    <citation type="submission" date="2020-10" db="EMBL/GenBank/DDBJ databases">
        <title>ChiBAC.</title>
        <authorList>
            <person name="Zenner C."/>
            <person name="Hitch T.C.A."/>
            <person name="Clavel T."/>
        </authorList>
    </citation>
    <scope>NUCLEOTIDE SEQUENCE [LARGE SCALE GENOMIC DNA]</scope>
    <source>
        <strain evidence="3 4">DSM 108706</strain>
    </source>
</reference>
<feature type="transmembrane region" description="Helical" evidence="1">
    <location>
        <begin position="161"/>
        <end position="183"/>
    </location>
</feature>
<keyword evidence="1" id="KW-0812">Transmembrane</keyword>
<feature type="transmembrane region" description="Helical" evidence="1">
    <location>
        <begin position="110"/>
        <end position="125"/>
    </location>
</feature>
<dbReference type="InterPro" id="IPR002931">
    <property type="entry name" value="Transglutaminase-like"/>
</dbReference>
<keyword evidence="1" id="KW-0472">Membrane</keyword>
<dbReference type="Proteomes" id="UP001516588">
    <property type="component" value="Unassembled WGS sequence"/>
</dbReference>
<proteinExistence type="predicted"/>
<dbReference type="Pfam" id="PF01841">
    <property type="entry name" value="Transglut_core"/>
    <property type="match status" value="1"/>
</dbReference>
<dbReference type="SUPFAM" id="SSF54001">
    <property type="entry name" value="Cysteine proteinases"/>
    <property type="match status" value="1"/>
</dbReference>
<feature type="transmembrane region" description="Helical" evidence="1">
    <location>
        <begin position="87"/>
        <end position="104"/>
    </location>
</feature>
<gene>
    <name evidence="3" type="ORF">INF20_01560</name>
</gene>
<keyword evidence="1" id="KW-1133">Transmembrane helix</keyword>
<evidence type="ECO:0000313" key="4">
    <source>
        <dbReference type="Proteomes" id="UP001516588"/>
    </source>
</evidence>
<keyword evidence="4" id="KW-1185">Reference proteome</keyword>
<feature type="domain" description="Transglutaminase-like" evidence="2">
    <location>
        <begin position="447"/>
        <end position="522"/>
    </location>
</feature>
<feature type="transmembrane region" description="Helical" evidence="1">
    <location>
        <begin position="20"/>
        <end position="40"/>
    </location>
</feature>
<dbReference type="SMART" id="SM00460">
    <property type="entry name" value="TGc"/>
    <property type="match status" value="1"/>
</dbReference>
<dbReference type="PANTHER" id="PTHR42736:SF1">
    <property type="entry name" value="PROTEIN-GLUTAMINE GAMMA-GLUTAMYLTRANSFERASE"/>
    <property type="match status" value="1"/>
</dbReference>
<evidence type="ECO:0000256" key="1">
    <source>
        <dbReference type="SAM" id="Phobius"/>
    </source>
</evidence>
<dbReference type="Gene3D" id="3.10.620.30">
    <property type="match status" value="1"/>
</dbReference>
<feature type="transmembrane region" description="Helical" evidence="1">
    <location>
        <begin position="132"/>
        <end position="149"/>
    </location>
</feature>
<evidence type="ECO:0000313" key="3">
    <source>
        <dbReference type="EMBL" id="MBE5034963.1"/>
    </source>
</evidence>
<evidence type="ECO:0000259" key="2">
    <source>
        <dbReference type="SMART" id="SM00460"/>
    </source>
</evidence>